<accession>A0A151CDM0</accession>
<dbReference type="OrthoDB" id="5372766at2"/>
<proteinExistence type="predicted"/>
<dbReference type="EMBL" id="LNKT01000071">
    <property type="protein sequence ID" value="KYJ85614.1"/>
    <property type="molecule type" value="Genomic_DNA"/>
</dbReference>
<evidence type="ECO:0000313" key="3">
    <source>
        <dbReference type="Proteomes" id="UP000075359"/>
    </source>
</evidence>
<evidence type="ECO:0000256" key="1">
    <source>
        <dbReference type="SAM" id="Phobius"/>
    </source>
</evidence>
<dbReference type="RefSeq" id="WP_067332415.1">
    <property type="nucleotide sequence ID" value="NZ_LNKT01000071.1"/>
</dbReference>
<name>A0A151CDM0_9BACT</name>
<keyword evidence="1" id="KW-1133">Transmembrane helix</keyword>
<keyword evidence="1" id="KW-0472">Membrane</keyword>
<reference evidence="2 3" key="1">
    <citation type="submission" date="2015-11" db="EMBL/GenBank/DDBJ databases">
        <title>Draft genome of Sulfurovum riftiae 1812E, a member of the Epsilonproteobacteria isolated from the tube of the deep-sea hydrothermal vent tubewom Riftia pachyptila.</title>
        <authorList>
            <person name="Vetriani C."/>
            <person name="Giovannelli D."/>
        </authorList>
    </citation>
    <scope>NUCLEOTIDE SEQUENCE [LARGE SCALE GENOMIC DNA]</scope>
    <source>
        <strain evidence="2 3">1812E</strain>
    </source>
</reference>
<dbReference type="Proteomes" id="UP000075359">
    <property type="component" value="Unassembled WGS sequence"/>
</dbReference>
<dbReference type="AlphaFoldDB" id="A0A151CDM0"/>
<protein>
    <submittedName>
        <fullName evidence="2">Uncharacterized protein</fullName>
    </submittedName>
</protein>
<sequence length="137" mass="15745">MDKSFLLYVLVGLGFIYVVTQYVGGIQEEDERYRNSEYEQKHKYDTYKSADSVGRQVLNVIGVDAETQIGAWNEGSLKQEFLELYPDFALMRDFVKNRVNGEPLKTKLLKLVDDTETKFFSGALTTEQAKHALESFK</sequence>
<organism evidence="2 3">
    <name type="scientific">Sulfurovum riftiae</name>
    <dbReference type="NCBI Taxonomy" id="1630136"/>
    <lineage>
        <taxon>Bacteria</taxon>
        <taxon>Pseudomonadati</taxon>
        <taxon>Campylobacterota</taxon>
        <taxon>Epsilonproteobacteria</taxon>
        <taxon>Campylobacterales</taxon>
        <taxon>Sulfurovaceae</taxon>
        <taxon>Sulfurovum</taxon>
    </lineage>
</organism>
<keyword evidence="3" id="KW-1185">Reference proteome</keyword>
<keyword evidence="1" id="KW-0812">Transmembrane</keyword>
<comment type="caution">
    <text evidence="2">The sequence shown here is derived from an EMBL/GenBank/DDBJ whole genome shotgun (WGS) entry which is preliminary data.</text>
</comment>
<feature type="transmembrane region" description="Helical" evidence="1">
    <location>
        <begin position="6"/>
        <end position="24"/>
    </location>
</feature>
<gene>
    <name evidence="2" type="ORF">AS592_00830</name>
</gene>
<evidence type="ECO:0000313" key="2">
    <source>
        <dbReference type="EMBL" id="KYJ85614.1"/>
    </source>
</evidence>